<dbReference type="InterPro" id="IPR024344">
    <property type="entry name" value="MDMPI_metal-binding"/>
</dbReference>
<keyword evidence="2" id="KW-0413">Isomerase</keyword>
<gene>
    <name evidence="2" type="ORF">KDA82_38810</name>
</gene>
<dbReference type="GO" id="GO:0046872">
    <property type="term" value="F:metal ion binding"/>
    <property type="evidence" value="ECO:0007669"/>
    <property type="project" value="InterPro"/>
</dbReference>
<name>A0A8T4J316_9ACTN</name>
<dbReference type="AlphaFoldDB" id="A0A8T4J316"/>
<protein>
    <submittedName>
        <fullName evidence="2">Maleylpyruvate isomerase family mycothiol-dependent enzyme</fullName>
    </submittedName>
</protein>
<feature type="non-terminal residue" evidence="2">
    <location>
        <position position="1"/>
    </location>
</feature>
<dbReference type="EMBL" id="JAGSMN010001863">
    <property type="protein sequence ID" value="MBR7678799.1"/>
    <property type="molecule type" value="Genomic_DNA"/>
</dbReference>
<dbReference type="SUPFAM" id="SSF109854">
    <property type="entry name" value="DinB/YfiT-like putative metalloenzymes"/>
    <property type="match status" value="1"/>
</dbReference>
<dbReference type="Proteomes" id="UP000675554">
    <property type="component" value="Unassembled WGS sequence"/>
</dbReference>
<proteinExistence type="predicted"/>
<dbReference type="InterPro" id="IPR034660">
    <property type="entry name" value="DinB/YfiT-like"/>
</dbReference>
<keyword evidence="3" id="KW-1185">Reference proteome</keyword>
<dbReference type="InterPro" id="IPR017517">
    <property type="entry name" value="Maleyloyr_isom"/>
</dbReference>
<evidence type="ECO:0000313" key="3">
    <source>
        <dbReference type="Proteomes" id="UP000675554"/>
    </source>
</evidence>
<dbReference type="Gene3D" id="1.20.120.450">
    <property type="entry name" value="dinb family like domain"/>
    <property type="match status" value="1"/>
</dbReference>
<comment type="caution">
    <text evidence="2">The sequence shown here is derived from an EMBL/GenBank/DDBJ whole genome shotgun (WGS) entry which is preliminary data.</text>
</comment>
<sequence>GDGAGARAGSGVMSGSPDSGTELLERAVNYALCAVRPVTARMLGRPTPCRRWDLESLLRHTGDSLAALYEGIDAGYVGVPGAGAAPRPGPGAGRDAGCGGGVGGGGGHGGPAGAAGAVGPDGGDGARSAGPVDVLRARATRVLGAWAAAGSPEDRYVAVADLPVTAAAIARTGALEIAVHGWDIACATGLPRPVPPALASVLLRTARQLVPAPAARHPLFGPAIRVSAEADPSDRLVAFLGRDPDWTPEKGF</sequence>
<reference evidence="2" key="1">
    <citation type="submission" date="2021-04" db="EMBL/GenBank/DDBJ databases">
        <title>Sequencing of actinobacteria type strains.</title>
        <authorList>
            <person name="Nguyen G.-S."/>
            <person name="Wentzel A."/>
        </authorList>
    </citation>
    <scope>NUCLEOTIDE SEQUENCE</scope>
    <source>
        <strain evidence="2">DSM 42095</strain>
    </source>
</reference>
<feature type="domain" description="Mycothiol-dependent maleylpyruvate isomerase metal-binding" evidence="1">
    <location>
        <begin position="34"/>
        <end position="185"/>
    </location>
</feature>
<organism evidence="2 3">
    <name type="scientific">Streptomyces daliensis</name>
    <dbReference type="NCBI Taxonomy" id="299421"/>
    <lineage>
        <taxon>Bacteria</taxon>
        <taxon>Bacillati</taxon>
        <taxon>Actinomycetota</taxon>
        <taxon>Actinomycetes</taxon>
        <taxon>Kitasatosporales</taxon>
        <taxon>Streptomycetaceae</taxon>
        <taxon>Streptomyces</taxon>
    </lineage>
</organism>
<dbReference type="GO" id="GO:0016853">
    <property type="term" value="F:isomerase activity"/>
    <property type="evidence" value="ECO:0007669"/>
    <property type="project" value="UniProtKB-KW"/>
</dbReference>
<dbReference type="NCBIfam" id="TIGR03083">
    <property type="entry name" value="maleylpyruvate isomerase family mycothiol-dependent enzyme"/>
    <property type="match status" value="1"/>
</dbReference>
<dbReference type="Pfam" id="PF11716">
    <property type="entry name" value="MDMPI_N"/>
    <property type="match status" value="1"/>
</dbReference>
<evidence type="ECO:0000259" key="1">
    <source>
        <dbReference type="Pfam" id="PF11716"/>
    </source>
</evidence>
<evidence type="ECO:0000313" key="2">
    <source>
        <dbReference type="EMBL" id="MBR7678799.1"/>
    </source>
</evidence>
<accession>A0A8T4J316</accession>